<dbReference type="NCBIfam" id="TIGR03661">
    <property type="entry name" value="T1SS_VCA0849"/>
    <property type="match status" value="1"/>
</dbReference>
<dbReference type="Pfam" id="PF03160">
    <property type="entry name" value="Calx-beta"/>
    <property type="match status" value="3"/>
</dbReference>
<dbReference type="InterPro" id="IPR011049">
    <property type="entry name" value="Serralysin-like_metalloprot_C"/>
</dbReference>
<feature type="domain" description="Calx-beta" evidence="4">
    <location>
        <begin position="436"/>
        <end position="502"/>
    </location>
</feature>
<gene>
    <name evidence="5" type="ORF">KDM90_07795</name>
</gene>
<comment type="caution">
    <text evidence="5">The sequence shown here is derived from an EMBL/GenBank/DDBJ whole genome shotgun (WGS) entry which is preliminary data.</text>
</comment>
<dbReference type="GO" id="GO:0007154">
    <property type="term" value="P:cell communication"/>
    <property type="evidence" value="ECO:0007669"/>
    <property type="project" value="InterPro"/>
</dbReference>
<organism evidence="5 6">
    <name type="scientific">Undibacterium fentianense</name>
    <dbReference type="NCBI Taxonomy" id="2828728"/>
    <lineage>
        <taxon>Bacteria</taxon>
        <taxon>Pseudomonadati</taxon>
        <taxon>Pseudomonadota</taxon>
        <taxon>Betaproteobacteria</taxon>
        <taxon>Burkholderiales</taxon>
        <taxon>Oxalobacteraceae</taxon>
        <taxon>Undibacterium</taxon>
    </lineage>
</organism>
<accession>A0A941E1Y3</accession>
<dbReference type="Proteomes" id="UP000678545">
    <property type="component" value="Unassembled WGS sequence"/>
</dbReference>
<feature type="domain" description="Calx-beta" evidence="4">
    <location>
        <begin position="65"/>
        <end position="145"/>
    </location>
</feature>
<dbReference type="Gene3D" id="2.150.10.10">
    <property type="entry name" value="Serralysin-like metalloprotease, C-terminal"/>
    <property type="match status" value="1"/>
</dbReference>
<dbReference type="InterPro" id="IPR019960">
    <property type="entry name" value="T1SS_VCA0849"/>
</dbReference>
<reference evidence="5" key="1">
    <citation type="submission" date="2021-04" db="EMBL/GenBank/DDBJ databases">
        <title>novel species isolated from subtropical streams in China.</title>
        <authorList>
            <person name="Lu H."/>
        </authorList>
    </citation>
    <scope>NUCLEOTIDE SEQUENCE</scope>
    <source>
        <strain evidence="5">FT137W</strain>
    </source>
</reference>
<feature type="non-terminal residue" evidence="5">
    <location>
        <position position="1"/>
    </location>
</feature>
<sequence>VSLVGSNLIVPAGVSSFTVTVATINDTIVDSASPETLPLVVGGVTGNGGIIDDDQPTISTVVSGGNVVEGNNLTYTVSLTSGTTIASTYAYTLGGGTATATSDYNTAPTFSNGVSLVGSNLIVPAGVSSFTVTVGTVDDTILESATAETVPLVIAGVTGTGGIIDNDKPAVSTVEPGAPGVGDNNVVEGNNLTYTITLTGTTSNTSTYAYTLGGGTATATSDYNTTPTFSNGVSLVGSNLIVPAGVSSFTVTVATINDTIVDSASPETLPLVVGGVTGNGGIIDNDQPTISLVEPGAPGVGDNNVVEGANLIYSVTLSSTTTIASTYAYALGGGTASATSDYNTTPTFSNGVSLVGSNLIVPAGVSSFTVTVATIDDTILESATAETLPLVIGGITGAGGILDNEKPAVSTVEPGAPGVGDNNVVEGSDLVYTITLAGTTSNTSTYAYTLGGGTATATSDYATTPTFSNGVSLVGSNLIVPAGVSSFTITVATVDDTLLESSTAETLPLAVAGITGTGGILDNDKPTVISVEPGAAGTGDNNVVEGNNLVYTVSLSAATSNASTYAYTLGGGTATGTSDFNTTPTFSNGVSLVGGNLIVPVGVSTFTVTVATIDDTILDSAATETLPLVISGVTGAGGITDNEFAPVATSKAITITEDAASVITGGGSVSGATYRLGWADFGITDANAGDTLSVKILTAPTAGVLQFFNGISWVSAVGLTITQAQVVGNNLRFVPGANESGDSSFATPGVGNKFNDYANFTFQGVDNGGNLSNTGTLTIDVRPVVDTATLTVTNVTASTKFSTSWEATDAGIGLTQDQLNIDNSSTGVDQTILSGWTRIDTPDNYGAGSNRFEIWSTGDTMTSQSGTTPTVNAMTGNGTNWLELNNANSIVQTLGIERAVTTVAGRAYDLTFDYAGRNGYSNDFTFITVLVDGVKVASYSNISTQGSLNWQSLKFSFIGTGGSQNITIISDATQYEAGGRGAMIDDIVLTERQGVIAGNAGSGSLTQLSLATYVSATLADTDGSETLSYKFSSLPAGSTIVTDAHPSGIAAVGGVVTVPAIEFASAKLQMLASTVGDISIGVTATTTETGGTTFTSASQNLNFTVLNGMSTNGYSQVIGNGNPNTMNGTVDNDSMLGGAGNDSLAGGSGADILTGGTGSDTLTGGAGADTFKWALNDNGTTGAPAIDQITDFGNGSFASGGDRLDLRDLLVGESSATLDKFLHFNWDGANTTVYISTSGAFTAGNVVASNPTNVTSNDVQQIVIAGVNLTTGFTTDLQLINDLIAKGKIVTD</sequence>
<dbReference type="EMBL" id="JAGSPJ010000003">
    <property type="protein sequence ID" value="MBR7799896.1"/>
    <property type="molecule type" value="Genomic_DNA"/>
</dbReference>
<keyword evidence="3" id="KW-0106">Calcium</keyword>
<keyword evidence="1" id="KW-0732">Signal</keyword>
<dbReference type="PROSITE" id="PS00330">
    <property type="entry name" value="HEMOLYSIN_CALCIUM"/>
    <property type="match status" value="2"/>
</dbReference>
<keyword evidence="6" id="KW-1185">Reference proteome</keyword>
<dbReference type="PRINTS" id="PR00313">
    <property type="entry name" value="CABNDNGRPT"/>
</dbReference>
<dbReference type="InterPro" id="IPR003644">
    <property type="entry name" value="Calx_beta"/>
</dbReference>
<dbReference type="InterPro" id="IPR018511">
    <property type="entry name" value="Hemolysin-typ_Ca-bd_CS"/>
</dbReference>
<dbReference type="RefSeq" id="WP_212675060.1">
    <property type="nucleotide sequence ID" value="NZ_JAGSPJ010000003.1"/>
</dbReference>
<dbReference type="Gene3D" id="2.60.40.2030">
    <property type="match status" value="5"/>
</dbReference>
<feature type="domain" description="Calx-beta" evidence="4">
    <location>
        <begin position="195"/>
        <end position="265"/>
    </location>
</feature>
<evidence type="ECO:0000313" key="6">
    <source>
        <dbReference type="Proteomes" id="UP000678545"/>
    </source>
</evidence>
<dbReference type="Pfam" id="PF00353">
    <property type="entry name" value="HemolysinCabind"/>
    <property type="match status" value="1"/>
</dbReference>
<protein>
    <submittedName>
        <fullName evidence="5">Type I secretion C-terminal target domain-containing protein</fullName>
    </submittedName>
</protein>
<dbReference type="GO" id="GO:0016020">
    <property type="term" value="C:membrane"/>
    <property type="evidence" value="ECO:0007669"/>
    <property type="project" value="InterPro"/>
</dbReference>
<dbReference type="GO" id="GO:0005509">
    <property type="term" value="F:calcium ion binding"/>
    <property type="evidence" value="ECO:0007669"/>
    <property type="project" value="InterPro"/>
</dbReference>
<evidence type="ECO:0000259" key="4">
    <source>
        <dbReference type="Pfam" id="PF03160"/>
    </source>
</evidence>
<name>A0A941E1Y3_9BURK</name>
<evidence type="ECO:0000256" key="1">
    <source>
        <dbReference type="ARBA" id="ARBA00022729"/>
    </source>
</evidence>
<dbReference type="InterPro" id="IPR001343">
    <property type="entry name" value="Hemolysn_Ca-bd"/>
</dbReference>
<evidence type="ECO:0000256" key="2">
    <source>
        <dbReference type="ARBA" id="ARBA00022737"/>
    </source>
</evidence>
<dbReference type="SUPFAM" id="SSF51120">
    <property type="entry name" value="beta-Roll"/>
    <property type="match status" value="1"/>
</dbReference>
<dbReference type="SUPFAM" id="SSF141072">
    <property type="entry name" value="CalX-like"/>
    <property type="match status" value="5"/>
</dbReference>
<dbReference type="InterPro" id="IPR038081">
    <property type="entry name" value="CalX-like_sf"/>
</dbReference>
<evidence type="ECO:0000313" key="5">
    <source>
        <dbReference type="EMBL" id="MBR7799896.1"/>
    </source>
</evidence>
<proteinExistence type="predicted"/>
<keyword evidence="2" id="KW-0677">Repeat</keyword>
<evidence type="ECO:0000256" key="3">
    <source>
        <dbReference type="ARBA" id="ARBA00022837"/>
    </source>
</evidence>